<dbReference type="RefSeq" id="WP_110306051.1">
    <property type="nucleotide sequence ID" value="NZ_QJHK01000005.1"/>
</dbReference>
<dbReference type="OrthoDB" id="1110633at2"/>
<keyword evidence="3" id="KW-1185">Reference proteome</keyword>
<accession>A0A2V4BRQ9</accession>
<feature type="chain" id="PRO_5016053023" evidence="1">
    <location>
        <begin position="25"/>
        <end position="610"/>
    </location>
</feature>
<evidence type="ECO:0000313" key="2">
    <source>
        <dbReference type="EMBL" id="PXY41262.1"/>
    </source>
</evidence>
<sequence>MFRNFIKIFILFVLLWNFSQSAFSQEKQTKKDSIETYGKIKKLSEKRKFTNFLRKIIFNSSEIKKKNKTLAEKKHLPNIDGKIIRNIRIITLDPFGNSDTDSIMVPNNWGERTGNKLHLKTKKFAIQNLLLFRKNSLYDSYKIKETERIIRSQKFVNKVNISEELVGTGTDSIDVTIRVLDAWSLLPKFSISSSRVGVGFNDRNIGGTGQQLEYRFTNRFADGHNGHNALYTIPNIKNTFISTKFKYYRDLNDNYNKSISIERPFYSPLAKWAGGIILEQQFRRDTLQDATLRYEYQPFKYNSHDFWGAKAFNISGVNTQKKEKTTNLIVSGRFLNIDYTEKPSVVFDSINFFSDEKMILMGFGINTREFVKDNYIFRNGYTEDIPIGRIYGITAGYQYKNKIWRPYLGAQASFGDYYKWGFLSTNFEIGTFFHQAKTHQTSIALGANYFTNLLTIGNWKLRQFIKPEMIIGINRESSVGDQLTINENYGLQGFNAAYYGNSKMVLTLQTQTYAPEEVLGFRLNPYFNYSIAVLGNSNSGLLQNKYYSKFSLGVLISNDYLVFSAFQLSISYYPSIPFQGESIFKTNAIETQDIGLQSFELAKPAAIEYK</sequence>
<gene>
    <name evidence="2" type="ORF">DMB65_07605</name>
</gene>
<feature type="signal peptide" evidence="1">
    <location>
        <begin position="1"/>
        <end position="24"/>
    </location>
</feature>
<keyword evidence="1" id="KW-0732">Signal</keyword>
<evidence type="ECO:0000256" key="1">
    <source>
        <dbReference type="SAM" id="SignalP"/>
    </source>
</evidence>
<organism evidence="2 3">
    <name type="scientific">Flavobacterium cheongpyeongense</name>
    <dbReference type="NCBI Taxonomy" id="2212651"/>
    <lineage>
        <taxon>Bacteria</taxon>
        <taxon>Pseudomonadati</taxon>
        <taxon>Bacteroidota</taxon>
        <taxon>Flavobacteriia</taxon>
        <taxon>Flavobacteriales</taxon>
        <taxon>Flavobacteriaceae</taxon>
        <taxon>Flavobacterium</taxon>
    </lineage>
</organism>
<dbReference type="EMBL" id="QJHK01000005">
    <property type="protein sequence ID" value="PXY41262.1"/>
    <property type="molecule type" value="Genomic_DNA"/>
</dbReference>
<evidence type="ECO:0000313" key="3">
    <source>
        <dbReference type="Proteomes" id="UP000247903"/>
    </source>
</evidence>
<dbReference type="Proteomes" id="UP000247903">
    <property type="component" value="Unassembled WGS sequence"/>
</dbReference>
<dbReference type="Gene3D" id="3.10.20.310">
    <property type="entry name" value="membrane protein fhac"/>
    <property type="match status" value="1"/>
</dbReference>
<proteinExistence type="predicted"/>
<reference evidence="2 3" key="1">
    <citation type="submission" date="2018-05" db="EMBL/GenBank/DDBJ databases">
        <title>Flavobacterium sp. strain IMCC34759, incomplete genome.</title>
        <authorList>
            <person name="Joung Y."/>
            <person name="Cho J."/>
        </authorList>
    </citation>
    <scope>NUCLEOTIDE SEQUENCE [LARGE SCALE GENOMIC DNA]</scope>
    <source>
        <strain evidence="2 3">IMCC34759</strain>
    </source>
</reference>
<protein>
    <submittedName>
        <fullName evidence="2">Uncharacterized protein</fullName>
    </submittedName>
</protein>
<name>A0A2V4BRQ9_9FLAO</name>
<comment type="caution">
    <text evidence="2">The sequence shown here is derived from an EMBL/GenBank/DDBJ whole genome shotgun (WGS) entry which is preliminary data.</text>
</comment>
<dbReference type="AlphaFoldDB" id="A0A2V4BRQ9"/>